<feature type="transmembrane region" description="Helical" evidence="1">
    <location>
        <begin position="363"/>
        <end position="384"/>
    </location>
</feature>
<feature type="transmembrane region" description="Helical" evidence="1">
    <location>
        <begin position="324"/>
        <end position="342"/>
    </location>
</feature>
<keyword evidence="1" id="KW-0812">Transmembrane</keyword>
<evidence type="ECO:0000313" key="2">
    <source>
        <dbReference type="EMBL" id="HIH08611.1"/>
    </source>
</evidence>
<protein>
    <recommendedName>
        <fullName evidence="4">Glycosyltransferase RgtA/B/C/D-like domain-containing protein</fullName>
    </recommendedName>
</protein>
<organism evidence="2 3">
    <name type="scientific">Candidatus Iainarchaeum sp</name>
    <dbReference type="NCBI Taxonomy" id="3101447"/>
    <lineage>
        <taxon>Archaea</taxon>
        <taxon>Candidatus Iainarchaeota</taxon>
        <taxon>Candidatus Iainarchaeia</taxon>
        <taxon>Candidatus Iainarchaeales</taxon>
        <taxon>Candidatus Iainarchaeaceae</taxon>
        <taxon>Candidatus Iainarchaeum</taxon>
    </lineage>
</organism>
<comment type="caution">
    <text evidence="2">The sequence shown here is derived from an EMBL/GenBank/DDBJ whole genome shotgun (WGS) entry which is preliminary data.</text>
</comment>
<proteinExistence type="predicted"/>
<feature type="transmembrane region" description="Helical" evidence="1">
    <location>
        <begin position="150"/>
        <end position="183"/>
    </location>
</feature>
<reference evidence="3" key="1">
    <citation type="journal article" date="2020" name="bioRxiv">
        <title>A rank-normalized archaeal taxonomy based on genome phylogeny resolves widespread incomplete and uneven classifications.</title>
        <authorList>
            <person name="Rinke C."/>
            <person name="Chuvochina M."/>
            <person name="Mussig A.J."/>
            <person name="Chaumeil P.-A."/>
            <person name="Waite D.W."/>
            <person name="Whitman W.B."/>
            <person name="Parks D.H."/>
            <person name="Hugenholtz P."/>
        </authorList>
    </citation>
    <scope>NUCLEOTIDE SEQUENCE [LARGE SCALE GENOMIC DNA]</scope>
</reference>
<feature type="transmembrane region" description="Helical" evidence="1">
    <location>
        <begin position="111"/>
        <end position="144"/>
    </location>
</feature>
<evidence type="ECO:0008006" key="4">
    <source>
        <dbReference type="Google" id="ProtNLM"/>
    </source>
</evidence>
<feature type="transmembrane region" description="Helical" evidence="1">
    <location>
        <begin position="263"/>
        <end position="289"/>
    </location>
</feature>
<keyword evidence="1" id="KW-0472">Membrane</keyword>
<feature type="transmembrane region" description="Helical" evidence="1">
    <location>
        <begin position="204"/>
        <end position="229"/>
    </location>
</feature>
<feature type="transmembrane region" description="Helical" evidence="1">
    <location>
        <begin position="7"/>
        <end position="24"/>
    </location>
</feature>
<dbReference type="AlphaFoldDB" id="A0A7J4ISW5"/>
<dbReference type="EMBL" id="DUFG01000021">
    <property type="protein sequence ID" value="HIH08611.1"/>
    <property type="molecule type" value="Genomic_DNA"/>
</dbReference>
<gene>
    <name evidence="2" type="ORF">HA237_04545</name>
</gene>
<feature type="transmembrane region" description="Helical" evidence="1">
    <location>
        <begin position="301"/>
        <end position="318"/>
    </location>
</feature>
<evidence type="ECO:0000256" key="1">
    <source>
        <dbReference type="SAM" id="Phobius"/>
    </source>
</evidence>
<name>A0A7J4ISW5_9ARCH</name>
<keyword evidence="1" id="KW-1133">Transmembrane helix</keyword>
<evidence type="ECO:0000313" key="3">
    <source>
        <dbReference type="Proteomes" id="UP000577419"/>
    </source>
</evidence>
<feature type="transmembrane region" description="Helical" evidence="1">
    <location>
        <begin position="69"/>
        <end position="102"/>
    </location>
</feature>
<dbReference type="Proteomes" id="UP000577419">
    <property type="component" value="Unassembled WGS sequence"/>
</dbReference>
<sequence>MQSLPKGFFAILLFFFGLLFFIGAPPQKPLNFFDTGIYVQSVEWVAAGKIPYLDFATIYMPLQFYLMAAIYSVSGISIISVVESFGLLNSLIVGPLVVFLLARKLMKTSLFAFLAAFLGVLGIYWLTVRVYPAILSILFLIYFFEKGKKWFLALAGVMAGIIFLLSHEIFVYLIAASTVFFLLDFFVLKQKFKTTKNLMETKFFFFPGVLAVALFILWLAINGALGYAFDDLVLYVPRFAETISRPIPPLAGLLPQALDLHSVGLALAGLSFKFYFPIAVYLVSAIYFVQKHRSKQFSQTDFFALLVFLFGVFLFKSATTRVDFSHVAFAVAPAYILLVFMLEKISINAAKDFSAKFGRKIPAIIAIIFVFLFFIYFFVNGGFLQKTIDGLNALNNPLGNRIVSFQQLQEEFLSAEQKELVEFIHRNTSENEPVFVLPTEPLYYYFLQRPNPSRHMLVYPYNTEQEIDEIISALEEKKPRYIVYSDSEVDGKKLSDFSPKLHNYVMQNYAPVKSFSGVRVFERSG</sequence>
<accession>A0A7J4ISW5</accession>